<feature type="compositionally biased region" description="Basic and acidic residues" evidence="2">
    <location>
        <begin position="214"/>
        <end position="246"/>
    </location>
</feature>
<feature type="compositionally biased region" description="Gly residues" evidence="2">
    <location>
        <begin position="142"/>
        <end position="154"/>
    </location>
</feature>
<feature type="compositionally biased region" description="Gly residues" evidence="2">
    <location>
        <begin position="109"/>
        <end position="124"/>
    </location>
</feature>
<accession>A0A8H3AMC4</accession>
<name>A0A8H3AMC4_9AGAM</name>
<dbReference type="PANTHER" id="PTHR45725">
    <property type="entry name" value="FORMIN HOMOLOGY 2 FAMILY MEMBER"/>
    <property type="match status" value="1"/>
</dbReference>
<feature type="compositionally biased region" description="Low complexity" evidence="2">
    <location>
        <begin position="367"/>
        <end position="382"/>
    </location>
</feature>
<feature type="coiled-coil region" evidence="1">
    <location>
        <begin position="514"/>
        <end position="580"/>
    </location>
</feature>
<feature type="compositionally biased region" description="Basic and acidic residues" evidence="2">
    <location>
        <begin position="272"/>
        <end position="284"/>
    </location>
</feature>
<feature type="region of interest" description="Disordered" evidence="2">
    <location>
        <begin position="351"/>
        <end position="465"/>
    </location>
</feature>
<gene>
    <name evidence="3" type="ORF">RDB_LOCUS32029</name>
</gene>
<evidence type="ECO:0000256" key="1">
    <source>
        <dbReference type="SAM" id="Coils"/>
    </source>
</evidence>
<dbReference type="InterPro" id="IPR051425">
    <property type="entry name" value="Formin_Homology"/>
</dbReference>
<feature type="compositionally biased region" description="Low complexity" evidence="2">
    <location>
        <begin position="261"/>
        <end position="270"/>
    </location>
</feature>
<comment type="caution">
    <text evidence="3">The sequence shown here is derived from an EMBL/GenBank/DDBJ whole genome shotgun (WGS) entry which is preliminary data.</text>
</comment>
<evidence type="ECO:0000313" key="4">
    <source>
        <dbReference type="Proteomes" id="UP000663888"/>
    </source>
</evidence>
<feature type="compositionally biased region" description="Basic residues" evidence="2">
    <location>
        <begin position="906"/>
        <end position="919"/>
    </location>
</feature>
<feature type="compositionally biased region" description="Polar residues" evidence="2">
    <location>
        <begin position="430"/>
        <end position="442"/>
    </location>
</feature>
<evidence type="ECO:0000256" key="2">
    <source>
        <dbReference type="SAM" id="MobiDB-lite"/>
    </source>
</evidence>
<dbReference type="AlphaFoldDB" id="A0A8H3AMC4"/>
<dbReference type="Proteomes" id="UP000663888">
    <property type="component" value="Unassembled WGS sequence"/>
</dbReference>
<feature type="compositionally biased region" description="Polar residues" evidence="2">
    <location>
        <begin position="172"/>
        <end position="183"/>
    </location>
</feature>
<sequence length="1148" mass="124877">MQEVELQVGCLFQSYFFFERLTVFVFARFVHPDQPQWTSAIESNLTKRKRAMAAVHSHQDSGYGSRSKGRDSGRGSITSSTAGWGDTSSGRVTPQRQARDPSPGWGSSNTGGGGWGNSGSGGWGNASPVDGGWGNTSTSGNDGRGNKSGDGGFGNTSSSGWGDGSGGWGNPEPSSRRTSTLSAPKSPEKAPRSPRRERESDKSPSRHGHSSSSSKEKDRDRERGRERGRDRDRDRDRDRESRREEVNVSPSRSHRSHRRSPSPGKPSSKSSSHKELDRSPERPKPKSSHAASDTMDIDTPNPSSIEAPSSLFASALKEVDVASVSATPATTLPTATTPTNEMPISIAFPRVRQHDGLGPPPLGFALSAPRAQPPSTTSTQPSMPAPPPPSSAPPVVPSPPTTMPAAKSPPQSSDATKPHSLPTRPHHTTGSRSPPQTRTLATPMTLGSPKHAAIPATPATPTTPAAPVVPTAAPALSVPPAPLAPETSAASVPSTPVQPVTPPVERPYEWIESLDALIKQIQVLRNCKKQYERAEAQEKILLNRGASIPKRGMGDIAPSMAEMRRRIESTESDIQALMAQFATRMDMFYRPTEVVKQLDVGKTDEETLSLARKLSDQVSLLEAEMQQLQITGIKPEELKKLEESIKSGSQAILKERGERTKVVEDVKKDVKILGDDLNRTKIEYERLREELITSSSNLEQVRCDAQTVREQQVIVKEEVKAVKVEADATKSDVQTVKTKMGEVGKEVADIKLELQRLKTRLKTPPSSPAPAPKSASATAPGKRARNGVLPHDSNAMEVDDALPPAKRVRTIIPLRPSPLIDSTTPLGSPRSVQHDGPSPKELLERIDALEDLVETLQGDVLQVGTDVQDQLEEMNERLGSSEARVNAVSITESRAESAPPGSMARGLKRARRPSSRRGGRAWCKPASWGPAKLPTVEELPSDDAIGTLRVDLDAMMGQVFPETFRLPLTGRVQFYLNTFRNPHESLDEVFKPVLPPAPEPVVNGRKPEPEEDWVAMFKSMKEEQTKMREEMKKERAEQDARMKAMIERLERTEEALDKSIKRALLQLSLTLRNFRVVRLVSVLLVHLQSVVDNLPKPGNGMLSPEGDNVLRHALPRSGQAVLERRNALLATTVPHLLALAGISAEKDN</sequence>
<feature type="compositionally biased region" description="Low complexity" evidence="2">
    <location>
        <begin position="452"/>
        <end position="465"/>
    </location>
</feature>
<evidence type="ECO:0000313" key="3">
    <source>
        <dbReference type="EMBL" id="CAE6428607.1"/>
    </source>
</evidence>
<feature type="compositionally biased region" description="Basic and acidic residues" evidence="2">
    <location>
        <begin position="186"/>
        <end position="204"/>
    </location>
</feature>
<organism evidence="3 4">
    <name type="scientific">Rhizoctonia solani</name>
    <dbReference type="NCBI Taxonomy" id="456999"/>
    <lineage>
        <taxon>Eukaryota</taxon>
        <taxon>Fungi</taxon>
        <taxon>Dikarya</taxon>
        <taxon>Basidiomycota</taxon>
        <taxon>Agaricomycotina</taxon>
        <taxon>Agaricomycetes</taxon>
        <taxon>Cantharellales</taxon>
        <taxon>Ceratobasidiaceae</taxon>
        <taxon>Rhizoctonia</taxon>
    </lineage>
</organism>
<feature type="coiled-coil region" evidence="1">
    <location>
        <begin position="670"/>
        <end position="704"/>
    </location>
</feature>
<feature type="region of interest" description="Disordered" evidence="2">
    <location>
        <begin position="50"/>
        <end position="309"/>
    </location>
</feature>
<feature type="compositionally biased region" description="Polar residues" evidence="2">
    <location>
        <begin position="77"/>
        <end position="96"/>
    </location>
</feature>
<dbReference type="EMBL" id="CAJMWX010000772">
    <property type="protein sequence ID" value="CAE6428607.1"/>
    <property type="molecule type" value="Genomic_DNA"/>
</dbReference>
<protein>
    <submittedName>
        <fullName evidence="3">Uncharacterized protein</fullName>
    </submittedName>
</protein>
<feature type="region of interest" description="Disordered" evidence="2">
    <location>
        <begin position="890"/>
        <end position="923"/>
    </location>
</feature>
<feature type="region of interest" description="Disordered" evidence="2">
    <location>
        <begin position="760"/>
        <end position="796"/>
    </location>
</feature>
<feature type="region of interest" description="Disordered" evidence="2">
    <location>
        <begin position="819"/>
        <end position="838"/>
    </location>
</feature>
<feature type="compositionally biased region" description="Pro residues" evidence="2">
    <location>
        <begin position="383"/>
        <end position="402"/>
    </location>
</feature>
<reference evidence="3" key="1">
    <citation type="submission" date="2021-01" db="EMBL/GenBank/DDBJ databases">
        <authorList>
            <person name="Kaushik A."/>
        </authorList>
    </citation>
    <scope>NUCLEOTIDE SEQUENCE</scope>
    <source>
        <strain evidence="3">AG4-R118</strain>
    </source>
</reference>
<feature type="coiled-coil region" evidence="1">
    <location>
        <begin position="1017"/>
        <end position="1066"/>
    </location>
</feature>
<proteinExistence type="predicted"/>
<keyword evidence="1" id="KW-0175">Coiled coil</keyword>